<feature type="transmembrane region" description="Helical" evidence="7">
    <location>
        <begin position="29"/>
        <end position="50"/>
    </location>
</feature>
<feature type="domain" description="HAMP" evidence="10">
    <location>
        <begin position="336"/>
        <end position="395"/>
    </location>
</feature>
<dbReference type="InterPro" id="IPR013656">
    <property type="entry name" value="PAS_4"/>
</dbReference>
<dbReference type="InterPro" id="IPR035965">
    <property type="entry name" value="PAS-like_dom_sf"/>
</dbReference>
<keyword evidence="3 7" id="KW-0812">Transmembrane</keyword>
<dbReference type="CDD" id="cd18774">
    <property type="entry name" value="PDC2_HK_sensor"/>
    <property type="match status" value="1"/>
</dbReference>
<dbReference type="CDD" id="cd01948">
    <property type="entry name" value="EAL"/>
    <property type="match status" value="1"/>
</dbReference>
<keyword evidence="13" id="KW-1185">Reference proteome</keyword>
<evidence type="ECO:0000256" key="7">
    <source>
        <dbReference type="SAM" id="Phobius"/>
    </source>
</evidence>
<feature type="domain" description="GGDEF" evidence="11">
    <location>
        <begin position="575"/>
        <end position="708"/>
    </location>
</feature>
<dbReference type="PANTHER" id="PTHR44757">
    <property type="entry name" value="DIGUANYLATE CYCLASE DGCP"/>
    <property type="match status" value="1"/>
</dbReference>
<dbReference type="EMBL" id="SWJE01000004">
    <property type="protein sequence ID" value="TKC90301.1"/>
    <property type="molecule type" value="Genomic_DNA"/>
</dbReference>
<keyword evidence="6" id="KW-0175">Coiled coil</keyword>
<dbReference type="PROSITE" id="PS50113">
    <property type="entry name" value="PAC"/>
    <property type="match status" value="1"/>
</dbReference>
<dbReference type="OrthoDB" id="9813903at2"/>
<dbReference type="InterPro" id="IPR033479">
    <property type="entry name" value="dCache_1"/>
</dbReference>
<dbReference type="NCBIfam" id="TIGR00254">
    <property type="entry name" value="GGDEF"/>
    <property type="match status" value="1"/>
</dbReference>
<dbReference type="SMART" id="SM00304">
    <property type="entry name" value="HAMP"/>
    <property type="match status" value="1"/>
</dbReference>
<evidence type="ECO:0000256" key="3">
    <source>
        <dbReference type="ARBA" id="ARBA00022692"/>
    </source>
</evidence>
<dbReference type="Pfam" id="PF02743">
    <property type="entry name" value="dCache_1"/>
    <property type="match status" value="1"/>
</dbReference>
<dbReference type="InterPro" id="IPR035919">
    <property type="entry name" value="EAL_sf"/>
</dbReference>
<protein>
    <submittedName>
        <fullName evidence="12">EAL domain-containing protein</fullName>
    </submittedName>
</protein>
<evidence type="ECO:0000313" key="12">
    <source>
        <dbReference type="EMBL" id="TKC90301.1"/>
    </source>
</evidence>
<dbReference type="SUPFAM" id="SSF141868">
    <property type="entry name" value="EAL domain-like"/>
    <property type="match status" value="1"/>
</dbReference>
<accession>A0A4U1I9W1</accession>
<name>A0A4U1I9W1_9BURK</name>
<dbReference type="PROSITE" id="PS50883">
    <property type="entry name" value="EAL"/>
    <property type="match status" value="1"/>
</dbReference>
<dbReference type="Pfam" id="PF00672">
    <property type="entry name" value="HAMP"/>
    <property type="match status" value="1"/>
</dbReference>
<dbReference type="NCBIfam" id="TIGR00229">
    <property type="entry name" value="sensory_box"/>
    <property type="match status" value="1"/>
</dbReference>
<evidence type="ECO:0000256" key="6">
    <source>
        <dbReference type="SAM" id="Coils"/>
    </source>
</evidence>
<evidence type="ECO:0000259" key="9">
    <source>
        <dbReference type="PROSITE" id="PS50883"/>
    </source>
</evidence>
<dbReference type="Gene3D" id="3.30.70.270">
    <property type="match status" value="1"/>
</dbReference>
<dbReference type="FunFam" id="3.30.70.270:FF:000001">
    <property type="entry name" value="Diguanylate cyclase domain protein"/>
    <property type="match status" value="1"/>
</dbReference>
<comment type="subcellular location">
    <subcellularLocation>
        <location evidence="1">Cell membrane</location>
        <topology evidence="1">Multi-pass membrane protein</topology>
    </subcellularLocation>
</comment>
<dbReference type="Gene3D" id="3.30.450.20">
    <property type="entry name" value="PAS domain"/>
    <property type="match status" value="1"/>
</dbReference>
<evidence type="ECO:0000256" key="1">
    <source>
        <dbReference type="ARBA" id="ARBA00004651"/>
    </source>
</evidence>
<evidence type="ECO:0000259" key="8">
    <source>
        <dbReference type="PROSITE" id="PS50113"/>
    </source>
</evidence>
<dbReference type="PANTHER" id="PTHR44757:SF2">
    <property type="entry name" value="BIOFILM ARCHITECTURE MAINTENANCE PROTEIN MBAA"/>
    <property type="match status" value="1"/>
</dbReference>
<keyword evidence="4 7" id="KW-1133">Transmembrane helix</keyword>
<keyword evidence="2" id="KW-1003">Cell membrane</keyword>
<keyword evidence="5 7" id="KW-0472">Membrane</keyword>
<dbReference type="SUPFAM" id="SSF55073">
    <property type="entry name" value="Nucleotide cyclase"/>
    <property type="match status" value="1"/>
</dbReference>
<comment type="caution">
    <text evidence="12">The sequence shown here is derived from an EMBL/GenBank/DDBJ whole genome shotgun (WGS) entry which is preliminary data.</text>
</comment>
<dbReference type="InterPro" id="IPR000700">
    <property type="entry name" value="PAS-assoc_C"/>
</dbReference>
<organism evidence="12 13">
    <name type="scientific">Trinickia terrae</name>
    <dbReference type="NCBI Taxonomy" id="2571161"/>
    <lineage>
        <taxon>Bacteria</taxon>
        <taxon>Pseudomonadati</taxon>
        <taxon>Pseudomonadota</taxon>
        <taxon>Betaproteobacteria</taxon>
        <taxon>Burkholderiales</taxon>
        <taxon>Burkholderiaceae</taxon>
        <taxon>Trinickia</taxon>
    </lineage>
</organism>
<dbReference type="Pfam" id="PF00563">
    <property type="entry name" value="EAL"/>
    <property type="match status" value="1"/>
</dbReference>
<dbReference type="InterPro" id="IPR001610">
    <property type="entry name" value="PAC"/>
</dbReference>
<dbReference type="InterPro" id="IPR043128">
    <property type="entry name" value="Rev_trsase/Diguanyl_cyclase"/>
</dbReference>
<dbReference type="CDD" id="cd01949">
    <property type="entry name" value="GGDEF"/>
    <property type="match status" value="1"/>
</dbReference>
<dbReference type="InterPro" id="IPR052155">
    <property type="entry name" value="Biofilm_reg_signaling"/>
</dbReference>
<dbReference type="InterPro" id="IPR029787">
    <property type="entry name" value="Nucleotide_cyclase"/>
</dbReference>
<dbReference type="Pfam" id="PF08448">
    <property type="entry name" value="PAS_4"/>
    <property type="match status" value="1"/>
</dbReference>
<feature type="domain" description="EAL" evidence="9">
    <location>
        <begin position="717"/>
        <end position="972"/>
    </location>
</feature>
<dbReference type="InterPro" id="IPR001633">
    <property type="entry name" value="EAL_dom"/>
</dbReference>
<dbReference type="InterPro" id="IPR000160">
    <property type="entry name" value="GGDEF_dom"/>
</dbReference>
<sequence>MNSIPRLLRHAFDYLSQDLLRRVEIRYRLIAAFILLALLPIFISGCIAYVKSVAAIKENAEIFSKEVVKQVSRNIELRMQQIETESSLLVLSDRVQGALAKAASGSAKEQSEARLDMARLLLEHFGSVDYIDQKYLLDKNNRILDTQAFAQLPRGVTSLVGRAQDRHERTYWGSYGNGVGQQNLGMVRAIVDKNSNEQLGNLVLIVRPEYFSTIFNDVATGSGTQIYILDASGNKVIIRADDASANTGAMPEPGLIESIAHNAASGEARSFAAFAGKSGERYLAAYARIPGTTWIVVSTIAEKKLTVEAQAVRNQIVLVGISGLLLSIFLAYFISHSISAPLRELARKVHDTGDDAGAQVDDGAPAGTVAGAQDELGRLAQRFERMREAIRQKIQKISEINASLEQAVTERMAELAARERESRTLIENSPDTIARYDRESRRIYANPAFCALAKCSLAEALGKRPSELPGGPNALIYEKIISDVVSSGKSAQFELRWAGKDGKEQCSHIRITPEVDRSGNVTSVLAVGRDLSDRMAFEATIWKQANFDALTGLPNRQMFHDRLVQEAGKPGRPGQRMALMLIDLDCFKEVNDTLGHDMGDILLIEASKRISSCVRQSDTVARLGGDEFTVILPNLDDTESIERIAKTINGKLAEPFRLGADEAFISASVGVTFYPDDASDLDVLFKNADQAMYAAKNAGRNRFSYFTPDMQVEAERRLRLTSDLRIALPGKQFQVCYQPIVDLATGQICKAEALIRWLHPERGTISPLDFISLAEDTGLIVPIGDWVFRQAVQQARQWRGQFHPSFQISVNMSPVQVRQDSLLCARWSDYLAREGMPGQSVAVEITEGLLLQAESKIDEKLLTFRRAGIGISIDDFGTGYSSLAYLKRFDIDYLKIDRSFVQNLSVDEDNQALCEAMVVLAHKLGLKVIAEGVETAEQRDFLKAVGCDFAQGFLYSMPVPPDEFELLAWPRLAERAADAQGSMAVSSNAQ</sequence>
<feature type="transmembrane region" description="Helical" evidence="7">
    <location>
        <begin position="316"/>
        <end position="334"/>
    </location>
</feature>
<dbReference type="Pfam" id="PF00990">
    <property type="entry name" value="GGDEF"/>
    <property type="match status" value="1"/>
</dbReference>
<dbReference type="SMART" id="SM00267">
    <property type="entry name" value="GGDEF"/>
    <property type="match status" value="1"/>
</dbReference>
<dbReference type="PROSITE" id="PS50885">
    <property type="entry name" value="HAMP"/>
    <property type="match status" value="1"/>
</dbReference>
<dbReference type="GO" id="GO:0003824">
    <property type="term" value="F:catalytic activity"/>
    <property type="evidence" value="ECO:0007669"/>
    <property type="project" value="UniProtKB-ARBA"/>
</dbReference>
<dbReference type="PROSITE" id="PS50887">
    <property type="entry name" value="GGDEF"/>
    <property type="match status" value="1"/>
</dbReference>
<dbReference type="Proteomes" id="UP000305539">
    <property type="component" value="Unassembled WGS sequence"/>
</dbReference>
<proteinExistence type="predicted"/>
<dbReference type="RefSeq" id="WP_136893630.1">
    <property type="nucleotide sequence ID" value="NZ_SWJE01000004.1"/>
</dbReference>
<dbReference type="Gene3D" id="6.10.340.10">
    <property type="match status" value="1"/>
</dbReference>
<dbReference type="SMART" id="SM00052">
    <property type="entry name" value="EAL"/>
    <property type="match status" value="1"/>
</dbReference>
<evidence type="ECO:0000259" key="11">
    <source>
        <dbReference type="PROSITE" id="PS50887"/>
    </source>
</evidence>
<dbReference type="GO" id="GO:0007165">
    <property type="term" value="P:signal transduction"/>
    <property type="evidence" value="ECO:0007669"/>
    <property type="project" value="InterPro"/>
</dbReference>
<dbReference type="SUPFAM" id="SSF55785">
    <property type="entry name" value="PYP-like sensor domain (PAS domain)"/>
    <property type="match status" value="1"/>
</dbReference>
<evidence type="ECO:0000256" key="2">
    <source>
        <dbReference type="ARBA" id="ARBA00022475"/>
    </source>
</evidence>
<evidence type="ECO:0000259" key="10">
    <source>
        <dbReference type="PROSITE" id="PS50885"/>
    </source>
</evidence>
<dbReference type="GO" id="GO:0005886">
    <property type="term" value="C:plasma membrane"/>
    <property type="evidence" value="ECO:0007669"/>
    <property type="project" value="UniProtKB-SubCell"/>
</dbReference>
<feature type="domain" description="PAC" evidence="8">
    <location>
        <begin position="491"/>
        <end position="543"/>
    </location>
</feature>
<dbReference type="InterPro" id="IPR000014">
    <property type="entry name" value="PAS"/>
</dbReference>
<feature type="coiled-coil region" evidence="6">
    <location>
        <begin position="369"/>
        <end position="407"/>
    </location>
</feature>
<dbReference type="Gene3D" id="3.20.20.450">
    <property type="entry name" value="EAL domain"/>
    <property type="match status" value="1"/>
</dbReference>
<dbReference type="InterPro" id="IPR003660">
    <property type="entry name" value="HAMP_dom"/>
</dbReference>
<evidence type="ECO:0000256" key="4">
    <source>
        <dbReference type="ARBA" id="ARBA00022989"/>
    </source>
</evidence>
<reference evidence="12 13" key="1">
    <citation type="submission" date="2019-04" db="EMBL/GenBank/DDBJ databases">
        <title>Trinickia sp. 7GSK02, isolated from subtropical forest soil.</title>
        <authorList>
            <person name="Gao Z.-H."/>
            <person name="Qiu L.-H."/>
        </authorList>
    </citation>
    <scope>NUCLEOTIDE SEQUENCE [LARGE SCALE GENOMIC DNA]</scope>
    <source>
        <strain evidence="12 13">7GSK02</strain>
    </source>
</reference>
<dbReference type="SMART" id="SM00086">
    <property type="entry name" value="PAC"/>
    <property type="match status" value="1"/>
</dbReference>
<dbReference type="AlphaFoldDB" id="A0A4U1I9W1"/>
<evidence type="ECO:0000313" key="13">
    <source>
        <dbReference type="Proteomes" id="UP000305539"/>
    </source>
</evidence>
<dbReference type="CDD" id="cd00130">
    <property type="entry name" value="PAS"/>
    <property type="match status" value="1"/>
</dbReference>
<gene>
    <name evidence="12" type="ORF">FAZ69_09160</name>
</gene>
<evidence type="ECO:0000256" key="5">
    <source>
        <dbReference type="ARBA" id="ARBA00023136"/>
    </source>
</evidence>